<keyword evidence="2" id="KW-1185">Reference proteome</keyword>
<comment type="caution">
    <text evidence="1">The sequence shown here is derived from an EMBL/GenBank/DDBJ whole genome shotgun (WGS) entry which is preliminary data.</text>
</comment>
<proteinExistence type="predicted"/>
<name>A0A1S1MY30_9GAMM</name>
<gene>
    <name evidence="1" type="ORF">BET10_07255</name>
</gene>
<dbReference type="EMBL" id="MKJU01000022">
    <property type="protein sequence ID" value="OHU92116.1"/>
    <property type="molecule type" value="Genomic_DNA"/>
</dbReference>
<accession>A0A1S1MY30</accession>
<dbReference type="STRING" id="1859457.BET10_07255"/>
<dbReference type="AlphaFoldDB" id="A0A1S1MY30"/>
<dbReference type="Proteomes" id="UP000179786">
    <property type="component" value="Unassembled WGS sequence"/>
</dbReference>
<reference evidence="1 2" key="1">
    <citation type="submission" date="2016-09" db="EMBL/GenBank/DDBJ databases">
        <title>Pseudoalteromonas amylolytica sp. nov., isolated from the surface seawater.</title>
        <authorList>
            <person name="Wu Y.-H."/>
            <person name="Cheng H."/>
            <person name="Jin X.-B."/>
            <person name="Wang C.-S."/>
            <person name="Xu X.-W."/>
        </authorList>
    </citation>
    <scope>NUCLEOTIDE SEQUENCE [LARGE SCALE GENOMIC DNA]</scope>
    <source>
        <strain evidence="1 2">JW1</strain>
    </source>
</reference>
<protein>
    <submittedName>
        <fullName evidence="1">Uncharacterized protein</fullName>
    </submittedName>
</protein>
<evidence type="ECO:0000313" key="1">
    <source>
        <dbReference type="EMBL" id="OHU92116.1"/>
    </source>
</evidence>
<organism evidence="1 2">
    <name type="scientific">Pseudoalteromonas amylolytica</name>
    <dbReference type="NCBI Taxonomy" id="1859457"/>
    <lineage>
        <taxon>Bacteria</taxon>
        <taxon>Pseudomonadati</taxon>
        <taxon>Pseudomonadota</taxon>
        <taxon>Gammaproteobacteria</taxon>
        <taxon>Alteromonadales</taxon>
        <taxon>Pseudoalteromonadaceae</taxon>
        <taxon>Pseudoalteromonas</taxon>
    </lineage>
</organism>
<sequence>MGIFVRNGIFKTCAKREGMVPLNGNSSNSAQDDFLNAAFNNSSTDTPLINQLDLEEIDKIFQTLVQWNEYLEKDVLTNEAILRNTL</sequence>
<evidence type="ECO:0000313" key="2">
    <source>
        <dbReference type="Proteomes" id="UP000179786"/>
    </source>
</evidence>